<reference evidence="2 3" key="1">
    <citation type="journal article" date="2009" name="Stand. Genomic Sci.">
        <title>Complete genome sequence of Streptobacillus moniliformis type strain (9901T).</title>
        <authorList>
            <person name="Nolan M."/>
            <person name="Gronow S."/>
            <person name="Lapidus A."/>
            <person name="Ivanova N."/>
            <person name="Copeland A."/>
            <person name="Lucas S."/>
            <person name="Del Rio T.G."/>
            <person name="Chen F."/>
            <person name="Tice H."/>
            <person name="Pitluck S."/>
            <person name="Cheng J.F."/>
            <person name="Sims D."/>
            <person name="Meincke L."/>
            <person name="Bruce D."/>
            <person name="Goodwin L."/>
            <person name="Brettin T."/>
            <person name="Han C."/>
            <person name="Detter J.C."/>
            <person name="Ovchinikova G."/>
            <person name="Pati A."/>
            <person name="Mavromatis K."/>
            <person name="Mikhailova N."/>
            <person name="Chen A."/>
            <person name="Palaniappan K."/>
            <person name="Land M."/>
            <person name="Hauser L."/>
            <person name="Chang Y.J."/>
            <person name="Jeffries C.D."/>
            <person name="Rohde M."/>
            <person name="Sproer C."/>
            <person name="Goker M."/>
            <person name="Bristow J."/>
            <person name="Eisen J.A."/>
            <person name="Markowitz V."/>
            <person name="Hugenholtz P."/>
            <person name="Kyrpides N.C."/>
            <person name="Klenk H.P."/>
            <person name="Chain P."/>
        </authorList>
    </citation>
    <scope>NUCLEOTIDE SEQUENCE [LARGE SCALE GENOMIC DNA]</scope>
    <source>
        <strain evidence="3">ATCC 14647 / DSM 12112 / NCTC 10651 / 9901</strain>
    </source>
</reference>
<evidence type="ECO:0000256" key="1">
    <source>
        <dbReference type="SAM" id="Coils"/>
    </source>
</evidence>
<dbReference type="AlphaFoldDB" id="D1AYG7"/>
<dbReference type="GeneID" id="29674123"/>
<dbReference type="RefSeq" id="WP_012858892.1">
    <property type="nucleotide sequence ID" value="NC_013515.1"/>
</dbReference>
<accession>D1AYG7</accession>
<sequence length="146" mass="17342">MREVRNRNFMNASLFERADALATIRNKKVQDVKTEDFINILYAFLERLEALRDNISNNSIEHKESKKAIEEVIETLEKVIENQTQKIEKEINQELLRDSDGDGLNDYEEIRRGLDPFDRDTDRDGINDRDDVFLDDFEKEKLIEKY</sequence>
<keyword evidence="1" id="KW-0175">Coiled coil</keyword>
<name>D1AYG7_STRM9</name>
<evidence type="ECO:0000313" key="3">
    <source>
        <dbReference type="Proteomes" id="UP000002072"/>
    </source>
</evidence>
<proteinExistence type="predicted"/>
<dbReference type="Proteomes" id="UP000002072">
    <property type="component" value="Chromosome"/>
</dbReference>
<dbReference type="STRING" id="519441.Smon_0876"/>
<protein>
    <submittedName>
        <fullName evidence="2">Uncharacterized protein</fullName>
    </submittedName>
</protein>
<dbReference type="EMBL" id="CP001779">
    <property type="protein sequence ID" value="ACZ01343.1"/>
    <property type="molecule type" value="Genomic_DNA"/>
</dbReference>
<dbReference type="HOGENOM" id="CLU_1776430_0_0_0"/>
<keyword evidence="3" id="KW-1185">Reference proteome</keyword>
<gene>
    <name evidence="2" type="ordered locus">Smon_0876</name>
</gene>
<organism evidence="2 3">
    <name type="scientific">Streptobacillus moniliformis (strain ATCC 14647 / DSM 12112 / NCTC 10651 / 9901)</name>
    <dbReference type="NCBI Taxonomy" id="519441"/>
    <lineage>
        <taxon>Bacteria</taxon>
        <taxon>Fusobacteriati</taxon>
        <taxon>Fusobacteriota</taxon>
        <taxon>Fusobacteriia</taxon>
        <taxon>Fusobacteriales</taxon>
        <taxon>Leptotrichiaceae</taxon>
        <taxon>Streptobacillus</taxon>
    </lineage>
</organism>
<evidence type="ECO:0000313" key="2">
    <source>
        <dbReference type="EMBL" id="ACZ01343.1"/>
    </source>
</evidence>
<dbReference type="OrthoDB" id="9952734at2"/>
<dbReference type="KEGG" id="smf:Smon_0876"/>
<feature type="coiled-coil region" evidence="1">
    <location>
        <begin position="62"/>
        <end position="93"/>
    </location>
</feature>